<evidence type="ECO:0000313" key="3">
    <source>
        <dbReference type="Proteomes" id="UP000030655"/>
    </source>
</evidence>
<dbReference type="PANTHER" id="PTHR47163">
    <property type="entry name" value="DDE_TNP_IS1595 DOMAIN-CONTAINING PROTEIN"/>
    <property type="match status" value="1"/>
</dbReference>
<sequence>MENQNFRINDLIEIFNDYFYNRIIKCIKCDSVCRWKSKNKLLVYCTQKLCGKVQTIKTGSFLKNKKLSLNITLSIIYYWSIGLTNKQITKIVNVSKKSVSKLLKDIGKRLVQNYYNSIGSLGGSGMIVEIDESKFGKNKYNRGHPVKGVWVFGVVERSQRRKILLIPIIKRDSDSILSILKKYVLKDTIIYSDSWKGYSKLKDYFYLHLMVNHKNHFVDPFTRVHTNTIEGNWSSIKVSVPKRKRTLQDIEIYLVKYMIERNESGSVFKNIIKFLLIYLFI</sequence>
<dbReference type="AlphaFoldDB" id="A0A059F540"/>
<evidence type="ECO:0000259" key="1">
    <source>
        <dbReference type="SMART" id="SM01126"/>
    </source>
</evidence>
<dbReference type="Pfam" id="PF12762">
    <property type="entry name" value="DDE_Tnp_IS1595"/>
    <property type="match status" value="1"/>
</dbReference>
<feature type="domain" description="ISXO2-like transposase" evidence="1">
    <location>
        <begin position="120"/>
        <end position="245"/>
    </location>
</feature>
<dbReference type="InterPro" id="IPR053164">
    <property type="entry name" value="IS1016-like_transposase"/>
</dbReference>
<dbReference type="Proteomes" id="UP000030655">
    <property type="component" value="Unassembled WGS sequence"/>
</dbReference>
<dbReference type="NCBIfam" id="NF033547">
    <property type="entry name" value="transpos_IS1595"/>
    <property type="match status" value="1"/>
</dbReference>
<dbReference type="EMBL" id="KK365133">
    <property type="protein sequence ID" value="KCZ82089.1"/>
    <property type="molecule type" value="Genomic_DNA"/>
</dbReference>
<dbReference type="VEuPathDB" id="MicrosporidiaDB:H312_00572"/>
<reference evidence="3" key="1">
    <citation type="submission" date="2013-02" db="EMBL/GenBank/DDBJ databases">
        <authorList>
            <consortium name="The Broad Institute Genome Sequencing Platform"/>
            <person name="Cuomo C."/>
            <person name="Becnel J."/>
            <person name="Sanscrainte N."/>
            <person name="Walker B."/>
            <person name="Young S.K."/>
            <person name="Zeng Q."/>
            <person name="Gargeya S."/>
            <person name="Fitzgerald M."/>
            <person name="Haas B."/>
            <person name="Abouelleil A."/>
            <person name="Alvarado L."/>
            <person name="Arachchi H.M."/>
            <person name="Berlin A.M."/>
            <person name="Chapman S.B."/>
            <person name="Dewar J."/>
            <person name="Goldberg J."/>
            <person name="Griggs A."/>
            <person name="Gujja S."/>
            <person name="Hansen M."/>
            <person name="Howarth C."/>
            <person name="Imamovic A."/>
            <person name="Larimer J."/>
            <person name="McCowan C."/>
            <person name="Murphy C."/>
            <person name="Neiman D."/>
            <person name="Pearson M."/>
            <person name="Priest M."/>
            <person name="Roberts A."/>
            <person name="Saif S."/>
            <person name="Shea T."/>
            <person name="Sisk P."/>
            <person name="Sykes S."/>
            <person name="Wortman J."/>
            <person name="Nusbaum C."/>
            <person name="Birren B."/>
        </authorList>
    </citation>
    <scope>NUCLEOTIDE SEQUENCE [LARGE SCALE GENOMIC DNA]</scope>
    <source>
        <strain evidence="3">PRA339</strain>
    </source>
</reference>
<dbReference type="HOGENOM" id="CLU_044348_0_0_1"/>
<evidence type="ECO:0000313" key="2">
    <source>
        <dbReference type="EMBL" id="KCZ82089.1"/>
    </source>
</evidence>
<name>A0A059F540_9MICR</name>
<dbReference type="OrthoDB" id="10052789at2759"/>
<accession>A0A059F540</accession>
<dbReference type="InterPro" id="IPR024445">
    <property type="entry name" value="Tnp_ISXO2-like"/>
</dbReference>
<keyword evidence="3" id="KW-1185">Reference proteome</keyword>
<proteinExistence type="predicted"/>
<organism evidence="2 3">
    <name type="scientific">Anncaliia algerae PRA339</name>
    <dbReference type="NCBI Taxonomy" id="1288291"/>
    <lineage>
        <taxon>Eukaryota</taxon>
        <taxon>Fungi</taxon>
        <taxon>Fungi incertae sedis</taxon>
        <taxon>Microsporidia</taxon>
        <taxon>Tubulinosematoidea</taxon>
        <taxon>Tubulinosematidae</taxon>
        <taxon>Anncaliia</taxon>
    </lineage>
</organism>
<dbReference type="PANTHER" id="PTHR47163:SF2">
    <property type="entry name" value="SI:DKEY-17M8.2"/>
    <property type="match status" value="1"/>
</dbReference>
<protein>
    <recommendedName>
        <fullName evidence="1">ISXO2-like transposase domain-containing protein</fullName>
    </recommendedName>
</protein>
<dbReference type="SMART" id="SM01126">
    <property type="entry name" value="DDE_Tnp_IS1595"/>
    <property type="match status" value="1"/>
</dbReference>
<reference evidence="2 3" key="2">
    <citation type="submission" date="2014-03" db="EMBL/GenBank/DDBJ databases">
        <title>The Genome Sequence of Anncaliia algerae insect isolate PRA339.</title>
        <authorList>
            <consortium name="The Broad Institute Genome Sequencing Platform"/>
            <consortium name="The Broad Institute Genome Sequencing Center for Infectious Disease"/>
            <person name="Cuomo C."/>
            <person name="Becnel J."/>
            <person name="Sanscrainte N."/>
            <person name="Walker B."/>
            <person name="Young S.K."/>
            <person name="Zeng Q."/>
            <person name="Gargeya S."/>
            <person name="Fitzgerald M."/>
            <person name="Haas B."/>
            <person name="Abouelleil A."/>
            <person name="Alvarado L."/>
            <person name="Arachchi H.M."/>
            <person name="Berlin A.M."/>
            <person name="Chapman S.B."/>
            <person name="Dewar J."/>
            <person name="Goldberg J."/>
            <person name="Griggs A."/>
            <person name="Gujja S."/>
            <person name="Hansen M."/>
            <person name="Howarth C."/>
            <person name="Imamovic A."/>
            <person name="Larimer J."/>
            <person name="McCowan C."/>
            <person name="Murphy C."/>
            <person name="Neiman D."/>
            <person name="Pearson M."/>
            <person name="Priest M."/>
            <person name="Roberts A."/>
            <person name="Saif S."/>
            <person name="Shea T."/>
            <person name="Sisk P."/>
            <person name="Sykes S."/>
            <person name="Wortman J."/>
            <person name="Nusbaum C."/>
            <person name="Birren B."/>
        </authorList>
    </citation>
    <scope>NUCLEOTIDE SEQUENCE [LARGE SCALE GENOMIC DNA]</scope>
    <source>
        <strain evidence="2 3">PRA339</strain>
    </source>
</reference>
<gene>
    <name evidence="2" type="ORF">H312_00572</name>
</gene>
<dbReference type="STRING" id="1288291.A0A059F540"/>